<evidence type="ECO:0000313" key="11">
    <source>
        <dbReference type="Proteomes" id="UP000611762"/>
    </source>
</evidence>
<name>A0A926DPH2_9FIRM</name>
<dbReference type="PIRSF" id="PIRSF000452">
    <property type="entry name" value="6-N-acetyltransf"/>
    <property type="match status" value="1"/>
</dbReference>
<keyword evidence="6" id="KW-0012">Acyltransferase</keyword>
<sequence>MDFRKAGPEDITELARLASALWNSHTTEELEKELSEILNSGEAAVFVAAGQGPLLGFAQCQLRHDYVEGTSFSPVGYLEGVYVEDACRGMGVARTLLEMCENWARQRGCKEFASDCELDNNGSFQFHIHSGFREANRIICFTKQL</sequence>
<dbReference type="EC" id="2.3.1.82" evidence="2"/>
<dbReference type="Pfam" id="PF00583">
    <property type="entry name" value="Acetyltransf_1"/>
    <property type="match status" value="1"/>
</dbReference>
<dbReference type="PANTHER" id="PTHR43877">
    <property type="entry name" value="AMINOALKYLPHOSPHONATE N-ACETYLTRANSFERASE-RELATED-RELATED"/>
    <property type="match status" value="1"/>
</dbReference>
<comment type="caution">
    <text evidence="10">The sequence shown here is derived from an EMBL/GenBank/DDBJ whole genome shotgun (WGS) entry which is preliminary data.</text>
</comment>
<evidence type="ECO:0000259" key="9">
    <source>
        <dbReference type="PROSITE" id="PS51186"/>
    </source>
</evidence>
<evidence type="ECO:0000256" key="5">
    <source>
        <dbReference type="ARBA" id="ARBA00023251"/>
    </source>
</evidence>
<keyword evidence="11" id="KW-1185">Reference proteome</keyword>
<evidence type="ECO:0000256" key="1">
    <source>
        <dbReference type="ARBA" id="ARBA00011738"/>
    </source>
</evidence>
<dbReference type="NCBIfam" id="NF043067">
    <property type="entry name" value="AAC_6p_group_E"/>
    <property type="match status" value="1"/>
</dbReference>
<evidence type="ECO:0000256" key="8">
    <source>
        <dbReference type="ARBA" id="ARBA00048923"/>
    </source>
</evidence>
<evidence type="ECO:0000256" key="6">
    <source>
        <dbReference type="ARBA" id="ARBA00023315"/>
    </source>
</evidence>
<dbReference type="InterPro" id="IPR050832">
    <property type="entry name" value="Bact_Acetyltransf"/>
</dbReference>
<keyword evidence="4" id="KW-0808">Transferase</keyword>
<dbReference type="InterPro" id="IPR024170">
    <property type="entry name" value="Aminoglycoside_N6-AcTrfrase"/>
</dbReference>
<accession>A0A926DPH2</accession>
<feature type="domain" description="N-acetyltransferase" evidence="9">
    <location>
        <begin position="1"/>
        <end position="145"/>
    </location>
</feature>
<dbReference type="RefSeq" id="WP_249313473.1">
    <property type="nucleotide sequence ID" value="NZ_JACRSU010000004.1"/>
</dbReference>
<comment type="catalytic activity">
    <reaction evidence="8">
        <text>kanamycin B + acetyl-CoA = N(6')-acetylkanamycin B + CoA + H(+)</text>
        <dbReference type="Rhea" id="RHEA:16449"/>
        <dbReference type="ChEBI" id="CHEBI:15378"/>
        <dbReference type="ChEBI" id="CHEBI:57287"/>
        <dbReference type="ChEBI" id="CHEBI:57288"/>
        <dbReference type="ChEBI" id="CHEBI:58390"/>
        <dbReference type="ChEBI" id="CHEBI:58549"/>
        <dbReference type="EC" id="2.3.1.82"/>
    </reaction>
</comment>
<gene>
    <name evidence="10" type="ORF">H8698_10660</name>
</gene>
<dbReference type="PROSITE" id="PS51186">
    <property type="entry name" value="GNAT"/>
    <property type="match status" value="1"/>
</dbReference>
<keyword evidence="5" id="KW-0046">Antibiotic resistance</keyword>
<dbReference type="AlphaFoldDB" id="A0A926DPH2"/>
<dbReference type="GO" id="GO:0046677">
    <property type="term" value="P:response to antibiotic"/>
    <property type="evidence" value="ECO:0007669"/>
    <property type="project" value="UniProtKB-KW"/>
</dbReference>
<proteinExistence type="predicted"/>
<dbReference type="EMBL" id="JACRSU010000004">
    <property type="protein sequence ID" value="MBC8541437.1"/>
    <property type="molecule type" value="Genomic_DNA"/>
</dbReference>
<comment type="subunit">
    <text evidence="1">Homodimer.</text>
</comment>
<evidence type="ECO:0000256" key="7">
    <source>
        <dbReference type="ARBA" id="ARBA00029660"/>
    </source>
</evidence>
<evidence type="ECO:0000256" key="4">
    <source>
        <dbReference type="ARBA" id="ARBA00022679"/>
    </source>
</evidence>
<dbReference type="PANTHER" id="PTHR43877:SF2">
    <property type="entry name" value="AMINOALKYLPHOSPHONATE N-ACETYLTRANSFERASE-RELATED"/>
    <property type="match status" value="1"/>
</dbReference>
<evidence type="ECO:0000313" key="10">
    <source>
        <dbReference type="EMBL" id="MBC8541437.1"/>
    </source>
</evidence>
<dbReference type="Gene3D" id="3.40.630.30">
    <property type="match status" value="1"/>
</dbReference>
<evidence type="ECO:0000256" key="3">
    <source>
        <dbReference type="ARBA" id="ARBA00017677"/>
    </source>
</evidence>
<evidence type="ECO:0000256" key="2">
    <source>
        <dbReference type="ARBA" id="ARBA00012888"/>
    </source>
</evidence>
<dbReference type="InterPro" id="IPR016181">
    <property type="entry name" value="Acyl_CoA_acyltransferase"/>
</dbReference>
<reference evidence="10" key="1">
    <citation type="submission" date="2020-08" db="EMBL/GenBank/DDBJ databases">
        <title>Genome public.</title>
        <authorList>
            <person name="Liu C."/>
            <person name="Sun Q."/>
        </authorList>
    </citation>
    <scope>NUCLEOTIDE SEQUENCE</scope>
    <source>
        <strain evidence="10">H8</strain>
    </source>
</reference>
<dbReference type="GO" id="GO:0047663">
    <property type="term" value="F:aminoglycoside 6'-N-acetyltransferase activity"/>
    <property type="evidence" value="ECO:0007669"/>
    <property type="project" value="UniProtKB-EC"/>
</dbReference>
<dbReference type="InterPro" id="IPR000182">
    <property type="entry name" value="GNAT_dom"/>
</dbReference>
<dbReference type="SUPFAM" id="SSF55729">
    <property type="entry name" value="Acyl-CoA N-acyltransferases (Nat)"/>
    <property type="match status" value="1"/>
</dbReference>
<dbReference type="CDD" id="cd04301">
    <property type="entry name" value="NAT_SF"/>
    <property type="match status" value="1"/>
</dbReference>
<dbReference type="Proteomes" id="UP000611762">
    <property type="component" value="Unassembled WGS sequence"/>
</dbReference>
<organism evidence="10 11">
    <name type="scientific">Congzhengia minquanensis</name>
    <dbReference type="NCBI Taxonomy" id="2763657"/>
    <lineage>
        <taxon>Bacteria</taxon>
        <taxon>Bacillati</taxon>
        <taxon>Bacillota</taxon>
        <taxon>Clostridia</taxon>
        <taxon>Eubacteriales</taxon>
        <taxon>Oscillospiraceae</taxon>
        <taxon>Congzhengia</taxon>
    </lineage>
</organism>
<protein>
    <recommendedName>
        <fullName evidence="3">Aminoglycoside N(6')-acetyltransferase type 1</fullName>
        <ecNumber evidence="2">2.3.1.82</ecNumber>
    </recommendedName>
    <alternativeName>
        <fullName evidence="7">Aminoglycoside resistance protein</fullName>
    </alternativeName>
</protein>